<reference evidence="1 2" key="1">
    <citation type="submission" date="2024-03" db="EMBL/GenBank/DDBJ databases">
        <title>High-quality draft genome sequence of Oceanobacter sp. wDCs-4.</title>
        <authorList>
            <person name="Dong C."/>
        </authorList>
    </citation>
    <scope>NUCLEOTIDE SEQUENCE [LARGE SCALE GENOMIC DNA]</scope>
    <source>
        <strain evidence="2">wDCs-4</strain>
    </source>
</reference>
<evidence type="ECO:0000313" key="2">
    <source>
        <dbReference type="Proteomes" id="UP001620597"/>
    </source>
</evidence>
<sequence>MTDDTQYSLNFDPDLYRHHLEGMDISEEEAQQLMAALWHIMQTFVDIGWGVDAVQQIFPDLFENTSTEFESTLQQNNQSRSQD</sequence>
<proteinExistence type="predicted"/>
<accession>A0ABW8NDY4</accession>
<organism evidence="1 2">
    <name type="scientific">Oceanobacter antarcticus</name>
    <dbReference type="NCBI Taxonomy" id="3133425"/>
    <lineage>
        <taxon>Bacteria</taxon>
        <taxon>Pseudomonadati</taxon>
        <taxon>Pseudomonadota</taxon>
        <taxon>Gammaproteobacteria</taxon>
        <taxon>Oceanospirillales</taxon>
        <taxon>Oceanospirillaceae</taxon>
        <taxon>Oceanobacter</taxon>
    </lineage>
</organism>
<evidence type="ECO:0000313" key="1">
    <source>
        <dbReference type="EMBL" id="MFK4751171.1"/>
    </source>
</evidence>
<name>A0ABW8NDY4_9GAMM</name>
<gene>
    <name evidence="1" type="ORF">WG929_02000</name>
</gene>
<comment type="caution">
    <text evidence="1">The sequence shown here is derived from an EMBL/GenBank/DDBJ whole genome shotgun (WGS) entry which is preliminary data.</text>
</comment>
<dbReference type="Proteomes" id="UP001620597">
    <property type="component" value="Unassembled WGS sequence"/>
</dbReference>
<dbReference type="RefSeq" id="WP_416204682.1">
    <property type="nucleotide sequence ID" value="NZ_JBBKTX010000002.1"/>
</dbReference>
<keyword evidence="2" id="KW-1185">Reference proteome</keyword>
<dbReference type="EMBL" id="JBBKTX010000002">
    <property type="protein sequence ID" value="MFK4751171.1"/>
    <property type="molecule type" value="Genomic_DNA"/>
</dbReference>
<protein>
    <submittedName>
        <fullName evidence="1">Uncharacterized protein</fullName>
    </submittedName>
</protein>